<keyword evidence="8" id="KW-0418">Kinase</keyword>
<dbReference type="PANTHER" id="PTHR43047:SF72">
    <property type="entry name" value="OSMOSENSING HISTIDINE PROTEIN KINASE SLN1"/>
    <property type="match status" value="1"/>
</dbReference>
<dbReference type="GO" id="GO:0005886">
    <property type="term" value="C:plasma membrane"/>
    <property type="evidence" value="ECO:0007669"/>
    <property type="project" value="UniProtKB-SubCell"/>
</dbReference>
<feature type="domain" description="Histidine kinase" evidence="13">
    <location>
        <begin position="565"/>
        <end position="788"/>
    </location>
</feature>
<feature type="transmembrane region" description="Helical" evidence="12">
    <location>
        <begin position="114"/>
        <end position="136"/>
    </location>
</feature>
<proteinExistence type="predicted"/>
<evidence type="ECO:0000256" key="5">
    <source>
        <dbReference type="ARBA" id="ARBA00022553"/>
    </source>
</evidence>
<evidence type="ECO:0000256" key="9">
    <source>
        <dbReference type="ARBA" id="ARBA00022840"/>
    </source>
</evidence>
<evidence type="ECO:0000256" key="11">
    <source>
        <dbReference type="ARBA" id="ARBA00023136"/>
    </source>
</evidence>
<keyword evidence="12" id="KW-1133">Transmembrane helix</keyword>
<dbReference type="InterPro" id="IPR004358">
    <property type="entry name" value="Sig_transdc_His_kin-like_C"/>
</dbReference>
<dbReference type="EMBL" id="JACHEN010000011">
    <property type="protein sequence ID" value="MBB6215921.1"/>
    <property type="molecule type" value="Genomic_DNA"/>
</dbReference>
<dbReference type="Pfam" id="PF13426">
    <property type="entry name" value="PAS_9"/>
    <property type="match status" value="1"/>
</dbReference>
<dbReference type="SMART" id="SM00086">
    <property type="entry name" value="PAC"/>
    <property type="match status" value="1"/>
</dbReference>
<dbReference type="GO" id="GO:0005524">
    <property type="term" value="F:ATP binding"/>
    <property type="evidence" value="ECO:0007669"/>
    <property type="project" value="UniProtKB-KW"/>
</dbReference>
<dbReference type="PROSITE" id="PS50109">
    <property type="entry name" value="HIS_KIN"/>
    <property type="match status" value="1"/>
</dbReference>
<organism evidence="15 16">
    <name type="scientific">Anaerosolibacter carboniphilus</name>
    <dbReference type="NCBI Taxonomy" id="1417629"/>
    <lineage>
        <taxon>Bacteria</taxon>
        <taxon>Bacillati</taxon>
        <taxon>Bacillota</taxon>
        <taxon>Clostridia</taxon>
        <taxon>Peptostreptococcales</taxon>
        <taxon>Thermotaleaceae</taxon>
        <taxon>Anaerosolibacter</taxon>
    </lineage>
</organism>
<dbReference type="InterPro" id="IPR003594">
    <property type="entry name" value="HATPase_dom"/>
</dbReference>
<keyword evidence="11 12" id="KW-0472">Membrane</keyword>
<evidence type="ECO:0000256" key="3">
    <source>
        <dbReference type="ARBA" id="ARBA00012438"/>
    </source>
</evidence>
<dbReference type="SMART" id="SM00091">
    <property type="entry name" value="PAS"/>
    <property type="match status" value="2"/>
</dbReference>
<dbReference type="InterPro" id="IPR033425">
    <property type="entry name" value="MASE3"/>
</dbReference>
<dbReference type="InterPro" id="IPR000700">
    <property type="entry name" value="PAS-assoc_C"/>
</dbReference>
<dbReference type="RefSeq" id="WP_184310474.1">
    <property type="nucleotide sequence ID" value="NZ_JACHEN010000011.1"/>
</dbReference>
<keyword evidence="5" id="KW-0597">Phosphoprotein</keyword>
<feature type="transmembrane region" description="Helical" evidence="12">
    <location>
        <begin position="47"/>
        <end position="67"/>
    </location>
</feature>
<dbReference type="Pfam" id="PF00512">
    <property type="entry name" value="HisKA"/>
    <property type="match status" value="1"/>
</dbReference>
<evidence type="ECO:0000256" key="12">
    <source>
        <dbReference type="SAM" id="Phobius"/>
    </source>
</evidence>
<keyword evidence="6" id="KW-0808">Transferase</keyword>
<dbReference type="GO" id="GO:0000155">
    <property type="term" value="F:phosphorelay sensor kinase activity"/>
    <property type="evidence" value="ECO:0007669"/>
    <property type="project" value="InterPro"/>
</dbReference>
<keyword evidence="9" id="KW-0067">ATP-binding</keyword>
<dbReference type="SUPFAM" id="SSF47384">
    <property type="entry name" value="Homodimeric domain of signal transducing histidine kinase"/>
    <property type="match status" value="1"/>
</dbReference>
<dbReference type="SMART" id="SM00388">
    <property type="entry name" value="HisKA"/>
    <property type="match status" value="1"/>
</dbReference>
<dbReference type="InterPro" id="IPR005467">
    <property type="entry name" value="His_kinase_dom"/>
</dbReference>
<evidence type="ECO:0000256" key="10">
    <source>
        <dbReference type="ARBA" id="ARBA00023012"/>
    </source>
</evidence>
<feature type="transmembrane region" description="Helical" evidence="12">
    <location>
        <begin position="209"/>
        <end position="229"/>
    </location>
</feature>
<comment type="catalytic activity">
    <reaction evidence="1">
        <text>ATP + protein L-histidine = ADP + protein N-phospho-L-histidine.</text>
        <dbReference type="EC" id="2.7.13.3"/>
    </reaction>
</comment>
<protein>
    <recommendedName>
        <fullName evidence="3">histidine kinase</fullName>
        <ecNumber evidence="3">2.7.13.3</ecNumber>
    </recommendedName>
</protein>
<name>A0A841KRD3_9FIRM</name>
<dbReference type="GO" id="GO:0009927">
    <property type="term" value="F:histidine phosphotransfer kinase activity"/>
    <property type="evidence" value="ECO:0007669"/>
    <property type="project" value="TreeGrafter"/>
</dbReference>
<evidence type="ECO:0000256" key="2">
    <source>
        <dbReference type="ARBA" id="ARBA00004236"/>
    </source>
</evidence>
<dbReference type="PROSITE" id="PS50113">
    <property type="entry name" value="PAC"/>
    <property type="match status" value="1"/>
</dbReference>
<dbReference type="PRINTS" id="PR00344">
    <property type="entry name" value="BCTRLSENSOR"/>
</dbReference>
<keyword evidence="4" id="KW-1003">Cell membrane</keyword>
<evidence type="ECO:0000259" key="14">
    <source>
        <dbReference type="PROSITE" id="PS50113"/>
    </source>
</evidence>
<dbReference type="SMART" id="SM00387">
    <property type="entry name" value="HATPase_c"/>
    <property type="match status" value="1"/>
</dbReference>
<evidence type="ECO:0000256" key="1">
    <source>
        <dbReference type="ARBA" id="ARBA00000085"/>
    </source>
</evidence>
<dbReference type="Gene3D" id="3.30.450.20">
    <property type="entry name" value="PAS domain"/>
    <property type="match status" value="2"/>
</dbReference>
<reference evidence="15 16" key="1">
    <citation type="submission" date="2020-08" db="EMBL/GenBank/DDBJ databases">
        <title>Genomic Encyclopedia of Type Strains, Phase IV (KMG-IV): sequencing the most valuable type-strain genomes for metagenomic binning, comparative biology and taxonomic classification.</title>
        <authorList>
            <person name="Goeker M."/>
        </authorList>
    </citation>
    <scope>NUCLEOTIDE SEQUENCE [LARGE SCALE GENOMIC DNA]</scope>
    <source>
        <strain evidence="15 16">DSM 103526</strain>
    </source>
</reference>
<comment type="caution">
    <text evidence="15">The sequence shown here is derived from an EMBL/GenBank/DDBJ whole genome shotgun (WGS) entry which is preliminary data.</text>
</comment>
<evidence type="ECO:0000256" key="8">
    <source>
        <dbReference type="ARBA" id="ARBA00022777"/>
    </source>
</evidence>
<keyword evidence="10" id="KW-0902">Two-component regulatory system</keyword>
<keyword evidence="16" id="KW-1185">Reference proteome</keyword>
<dbReference type="Pfam" id="PF02518">
    <property type="entry name" value="HATPase_c"/>
    <property type="match status" value="1"/>
</dbReference>
<accession>A0A841KRD3</accession>
<keyword evidence="7" id="KW-0547">Nucleotide-binding</keyword>
<sequence length="817" mass="94436">MRETVNYEGNIFIRHINLNFKAYLRATLFIILLVQLLLLSFRNYLVYHSSIELICVIIAVTMTTIALNTDKTNRSEYLYFLGIAYGFVAVFDFLHMIVYAGIDTYPGFTKNLSIQFRMIARYIESISFLIVCTFLNRKIKLNVIFIVYLLFSLSTLSFVLYWRIFPNCFIEGIGLTFFKKASEGIFTIIVLLGMFVLSKHRRNISSKVFYLLMIACINTILSQIFLALFHDVGDLFHTIGHLFKLIAYYFIYKALVETSLKKPYELLSQSNQKLEEEIVQRKNIEDSLIKESEVLKGILESTADGILVTNNTTQKIIHMNHTFISMFDIPARFITDGTFSDLRNFCKPLLKNPDDFINNTQNAENMPVDYHDCIEMNDGRIIERLSRPLIINNEIYGRVWSHRDVTEKLKAEQDLKESEEHHRKLMELLPDAVFIHKGDEPVMANTAALKLMNCDEPRNIKNQLYFNVHPDYKQESIKRLNKLTTMETTVPFAEEKFIRHDGSIIDVEIGGTSFRHKDEMYIVSVARDITERKKAYELQQEVKRKDLLLFEVMEHDRSKTEFFSTISHELKTPLNIILSTIQLMDKQFCQHEMCIHRNKLQKYLSMSKQNSYRLLRLINNLIDITRLDAGFMKMDRKNYNIISVIEDITLSVASYIESKGIHLLFDTDIEEKILACDADKIERIILNLLSNAVKFTEANGLIQVNIHDKGENILISVKDTGIGIPTEKKEIIFERFRQVDSSLTRTREGSGIGLSLVKALVEAHGGRISVNSEVGTGSEFIIDLPVRVEEEGIYQEIAAAQESNVERIHIEFSDIYS</sequence>
<evidence type="ECO:0000313" key="15">
    <source>
        <dbReference type="EMBL" id="MBB6215921.1"/>
    </source>
</evidence>
<dbReference type="Gene3D" id="1.10.287.130">
    <property type="match status" value="1"/>
</dbReference>
<dbReference type="SUPFAM" id="SSF55785">
    <property type="entry name" value="PYP-like sensor domain (PAS domain)"/>
    <property type="match status" value="2"/>
</dbReference>
<keyword evidence="12" id="KW-0812">Transmembrane</keyword>
<evidence type="ECO:0000259" key="13">
    <source>
        <dbReference type="PROSITE" id="PS50109"/>
    </source>
</evidence>
<dbReference type="AlphaFoldDB" id="A0A841KRD3"/>
<evidence type="ECO:0000256" key="6">
    <source>
        <dbReference type="ARBA" id="ARBA00022679"/>
    </source>
</evidence>
<feature type="transmembrane region" description="Helical" evidence="12">
    <location>
        <begin position="143"/>
        <end position="165"/>
    </location>
</feature>
<dbReference type="InterPro" id="IPR003661">
    <property type="entry name" value="HisK_dim/P_dom"/>
</dbReference>
<dbReference type="Proteomes" id="UP000579281">
    <property type="component" value="Unassembled WGS sequence"/>
</dbReference>
<evidence type="ECO:0000256" key="7">
    <source>
        <dbReference type="ARBA" id="ARBA00022741"/>
    </source>
</evidence>
<dbReference type="CDD" id="cd16922">
    <property type="entry name" value="HATPase_EvgS-ArcB-TorS-like"/>
    <property type="match status" value="1"/>
</dbReference>
<dbReference type="SUPFAM" id="SSF55874">
    <property type="entry name" value="ATPase domain of HSP90 chaperone/DNA topoisomerase II/histidine kinase"/>
    <property type="match status" value="1"/>
</dbReference>
<dbReference type="InterPro" id="IPR035965">
    <property type="entry name" value="PAS-like_dom_sf"/>
</dbReference>
<dbReference type="InterPro" id="IPR036890">
    <property type="entry name" value="HATPase_C_sf"/>
</dbReference>
<dbReference type="NCBIfam" id="TIGR00229">
    <property type="entry name" value="sensory_box"/>
    <property type="match status" value="1"/>
</dbReference>
<feature type="domain" description="PAC" evidence="14">
    <location>
        <begin position="491"/>
        <end position="541"/>
    </location>
</feature>
<dbReference type="FunFam" id="3.30.565.10:FF:000023">
    <property type="entry name" value="PAS domain-containing sensor histidine kinase"/>
    <property type="match status" value="1"/>
</dbReference>
<dbReference type="InterPro" id="IPR001610">
    <property type="entry name" value="PAC"/>
</dbReference>
<evidence type="ECO:0000313" key="16">
    <source>
        <dbReference type="Proteomes" id="UP000579281"/>
    </source>
</evidence>
<dbReference type="CDD" id="cd00130">
    <property type="entry name" value="PAS"/>
    <property type="match status" value="1"/>
</dbReference>
<dbReference type="CDD" id="cd00082">
    <property type="entry name" value="HisKA"/>
    <property type="match status" value="1"/>
</dbReference>
<dbReference type="EC" id="2.7.13.3" evidence="3"/>
<dbReference type="PANTHER" id="PTHR43047">
    <property type="entry name" value="TWO-COMPONENT HISTIDINE PROTEIN KINASE"/>
    <property type="match status" value="1"/>
</dbReference>
<dbReference type="InterPro" id="IPR036097">
    <property type="entry name" value="HisK_dim/P_sf"/>
</dbReference>
<dbReference type="Gene3D" id="3.30.565.10">
    <property type="entry name" value="Histidine kinase-like ATPase, C-terminal domain"/>
    <property type="match status" value="1"/>
</dbReference>
<dbReference type="Pfam" id="PF13188">
    <property type="entry name" value="PAS_8"/>
    <property type="match status" value="1"/>
</dbReference>
<evidence type="ECO:0000256" key="4">
    <source>
        <dbReference type="ARBA" id="ARBA00022475"/>
    </source>
</evidence>
<gene>
    <name evidence="15" type="ORF">HNQ80_002012</name>
</gene>
<dbReference type="InterPro" id="IPR000014">
    <property type="entry name" value="PAS"/>
</dbReference>
<feature type="transmembrane region" description="Helical" evidence="12">
    <location>
        <begin position="177"/>
        <end position="197"/>
    </location>
</feature>
<comment type="subcellular location">
    <subcellularLocation>
        <location evidence="2">Cell membrane</location>
    </subcellularLocation>
</comment>
<dbReference type="Pfam" id="PF17159">
    <property type="entry name" value="MASE3"/>
    <property type="match status" value="1"/>
</dbReference>
<feature type="transmembrane region" description="Helical" evidence="12">
    <location>
        <begin position="79"/>
        <end position="102"/>
    </location>
</feature>
<feature type="transmembrane region" description="Helical" evidence="12">
    <location>
        <begin position="22"/>
        <end position="41"/>
    </location>
</feature>